<dbReference type="InterPro" id="IPR017451">
    <property type="entry name" value="F-box-assoc_interact_dom"/>
</dbReference>
<dbReference type="AlphaFoldDB" id="A0A2P6QHD8"/>
<dbReference type="CDD" id="cd22157">
    <property type="entry name" value="F-box_AtFBW1-like"/>
    <property type="match status" value="1"/>
</dbReference>
<feature type="domain" description="F-box" evidence="1">
    <location>
        <begin position="1"/>
        <end position="45"/>
    </location>
</feature>
<dbReference type="Gene3D" id="1.20.1280.50">
    <property type="match status" value="1"/>
</dbReference>
<dbReference type="InterPro" id="IPR050796">
    <property type="entry name" value="SCF_F-box_component"/>
</dbReference>
<comment type="caution">
    <text evidence="2">The sequence shown here is derived from an EMBL/GenBank/DDBJ whole genome shotgun (WGS) entry which is preliminary data.</text>
</comment>
<dbReference type="STRING" id="74649.A0A2P6QHD8"/>
<dbReference type="Pfam" id="PF00646">
    <property type="entry name" value="F-box"/>
    <property type="match status" value="1"/>
</dbReference>
<dbReference type="SMART" id="SM00256">
    <property type="entry name" value="FBOX"/>
    <property type="match status" value="1"/>
</dbReference>
<dbReference type="InterPro" id="IPR006527">
    <property type="entry name" value="F-box-assoc_dom_typ1"/>
</dbReference>
<keyword evidence="3" id="KW-1185">Reference proteome</keyword>
<sequence>MADHLPEHVIVQILERLPTKSLIRFTSVSKRWRFIILSDPHFAKSQFQIGSHHQTLRHRLLISSASESRFKSLDLDAPSQSPLGDICSVRCPLAQQPGSPPIRILCSCNGLILATLEDQENNMYIWNPSTQFFKNLPDPADLPSKPQCLVYYGFGYLSATDDYKIIANLEVILGGEVEGKEMHIFSSKANIWKRTESPLDSDIQYEGTLSNEALHWLDNLGILAFDLAKEEFRRLPLPILDGDFRGLRAFGDCLCAFDFENLDLWVMKEYGVADSWTKLFKLKVSNQPEKIFGCWPMSVMETSTFLQKGPLCRGGELVFDLIRSVHTEEKPEMHVLSSDADFREMIEYQETLLWLG</sequence>
<dbReference type="InterPro" id="IPR036047">
    <property type="entry name" value="F-box-like_dom_sf"/>
</dbReference>
<dbReference type="PROSITE" id="PS50181">
    <property type="entry name" value="FBOX"/>
    <property type="match status" value="1"/>
</dbReference>
<dbReference type="Proteomes" id="UP000238479">
    <property type="component" value="Chromosome 5"/>
</dbReference>
<dbReference type="Gramene" id="PRQ33589">
    <property type="protein sequence ID" value="PRQ33589"/>
    <property type="gene ID" value="RchiOBHm_Chr5g0059291"/>
</dbReference>
<dbReference type="PANTHER" id="PTHR31672:SF13">
    <property type="entry name" value="F-BOX PROTEIN CPR30-LIKE"/>
    <property type="match status" value="1"/>
</dbReference>
<dbReference type="OMA" id="RICKCDA"/>
<evidence type="ECO:0000259" key="1">
    <source>
        <dbReference type="PROSITE" id="PS50181"/>
    </source>
</evidence>
<name>A0A2P6QHD8_ROSCH</name>
<dbReference type="InterPro" id="IPR001810">
    <property type="entry name" value="F-box_dom"/>
</dbReference>
<dbReference type="NCBIfam" id="TIGR01640">
    <property type="entry name" value="F_box_assoc_1"/>
    <property type="match status" value="1"/>
</dbReference>
<reference evidence="2 3" key="1">
    <citation type="journal article" date="2018" name="Nat. Genet.">
        <title>The Rosa genome provides new insights in the design of modern roses.</title>
        <authorList>
            <person name="Bendahmane M."/>
        </authorList>
    </citation>
    <scope>NUCLEOTIDE SEQUENCE [LARGE SCALE GENOMIC DNA]</scope>
    <source>
        <strain evidence="3">cv. Old Blush</strain>
    </source>
</reference>
<accession>A0A2P6QHD8</accession>
<organism evidence="2 3">
    <name type="scientific">Rosa chinensis</name>
    <name type="common">China rose</name>
    <dbReference type="NCBI Taxonomy" id="74649"/>
    <lineage>
        <taxon>Eukaryota</taxon>
        <taxon>Viridiplantae</taxon>
        <taxon>Streptophyta</taxon>
        <taxon>Embryophyta</taxon>
        <taxon>Tracheophyta</taxon>
        <taxon>Spermatophyta</taxon>
        <taxon>Magnoliopsida</taxon>
        <taxon>eudicotyledons</taxon>
        <taxon>Gunneridae</taxon>
        <taxon>Pentapetalae</taxon>
        <taxon>rosids</taxon>
        <taxon>fabids</taxon>
        <taxon>Rosales</taxon>
        <taxon>Rosaceae</taxon>
        <taxon>Rosoideae</taxon>
        <taxon>Rosoideae incertae sedis</taxon>
        <taxon>Rosa</taxon>
    </lineage>
</organism>
<dbReference type="PANTHER" id="PTHR31672">
    <property type="entry name" value="BNACNNG10540D PROTEIN"/>
    <property type="match status" value="1"/>
</dbReference>
<evidence type="ECO:0000313" key="2">
    <source>
        <dbReference type="EMBL" id="PRQ33589.1"/>
    </source>
</evidence>
<dbReference type="EMBL" id="PDCK01000043">
    <property type="protein sequence ID" value="PRQ33589.1"/>
    <property type="molecule type" value="Genomic_DNA"/>
</dbReference>
<gene>
    <name evidence="2" type="ORF">RchiOBHm_Chr5g0059291</name>
</gene>
<protein>
    <submittedName>
        <fullName evidence="2">Putative F-box domain-containing protein</fullName>
    </submittedName>
</protein>
<proteinExistence type="predicted"/>
<dbReference type="Pfam" id="PF07734">
    <property type="entry name" value="FBA_1"/>
    <property type="match status" value="1"/>
</dbReference>
<evidence type="ECO:0000313" key="3">
    <source>
        <dbReference type="Proteomes" id="UP000238479"/>
    </source>
</evidence>
<dbReference type="SUPFAM" id="SSF81383">
    <property type="entry name" value="F-box domain"/>
    <property type="match status" value="1"/>
</dbReference>